<dbReference type="Proteomes" id="UP001597112">
    <property type="component" value="Unassembled WGS sequence"/>
</dbReference>
<reference evidence="3" key="1">
    <citation type="journal article" date="2019" name="Int. J. Syst. Evol. Microbiol.">
        <title>The Global Catalogue of Microorganisms (GCM) 10K type strain sequencing project: providing services to taxonomists for standard genome sequencing and annotation.</title>
        <authorList>
            <consortium name="The Broad Institute Genomics Platform"/>
            <consortium name="The Broad Institute Genome Sequencing Center for Infectious Disease"/>
            <person name="Wu L."/>
            <person name="Ma J."/>
        </authorList>
    </citation>
    <scope>NUCLEOTIDE SEQUENCE [LARGE SCALE GENOMIC DNA]</scope>
    <source>
        <strain evidence="3">CCUG 58938</strain>
    </source>
</reference>
<protein>
    <recommendedName>
        <fullName evidence="4">DUF4374 domain-containing protein</fullName>
    </recommendedName>
</protein>
<sequence length="397" mass="43371">MLKTIRTSLYILSTALFVFACGEDSNPVTETKNFTSIFDSNQFTDGFYPIDMQQTTDGGYVVLAESELPDTQLTGVYLLKADKYGNFVKFIKADTLNNPVGRLSKIADKYYFFCMNNTDAKLASFDETLDNFSIADVAYTNPAASAPLENGFLLLSVNTDSKQTIIAQIGVDGGTIRDKGFTFGDGDDSEKPLSEHFLKQGKQFPFDVGVVSPGVYYFNGFYDYSFSLIFTNMTSDDPIGITAGQNDDGGFSALVPLSSSKYAAARFNFGENYFLPSTTIVATSQNIPSTQLGGLTIPELISETKVKILRSTINQKNVLIYAADTETRQIGLYFYDEATGAFIGSKYLGFSNPFTIGNLINTEDGGIAVVGTTYLAGRFARLCIFKLSKEEVASNVK</sequence>
<keyword evidence="1" id="KW-0732">Signal</keyword>
<evidence type="ECO:0008006" key="4">
    <source>
        <dbReference type="Google" id="ProtNLM"/>
    </source>
</evidence>
<dbReference type="EMBL" id="JBHTKA010000001">
    <property type="protein sequence ID" value="MFD0998131.1"/>
    <property type="molecule type" value="Genomic_DNA"/>
</dbReference>
<feature type="chain" id="PRO_5047030031" description="DUF4374 domain-containing protein" evidence="1">
    <location>
        <begin position="21"/>
        <end position="397"/>
    </location>
</feature>
<dbReference type="RefSeq" id="WP_377574304.1">
    <property type="nucleotide sequence ID" value="NZ_JBHTKA010000001.1"/>
</dbReference>
<evidence type="ECO:0000313" key="3">
    <source>
        <dbReference type="Proteomes" id="UP001597112"/>
    </source>
</evidence>
<name>A0ABW3JYW6_9BACT</name>
<organism evidence="2 3">
    <name type="scientific">Ohtaekwangia kribbensis</name>
    <dbReference type="NCBI Taxonomy" id="688913"/>
    <lineage>
        <taxon>Bacteria</taxon>
        <taxon>Pseudomonadati</taxon>
        <taxon>Bacteroidota</taxon>
        <taxon>Cytophagia</taxon>
        <taxon>Cytophagales</taxon>
        <taxon>Fulvivirgaceae</taxon>
        <taxon>Ohtaekwangia</taxon>
    </lineage>
</organism>
<comment type="caution">
    <text evidence="2">The sequence shown here is derived from an EMBL/GenBank/DDBJ whole genome shotgun (WGS) entry which is preliminary data.</text>
</comment>
<gene>
    <name evidence="2" type="ORF">ACFQ21_02395</name>
</gene>
<proteinExistence type="predicted"/>
<evidence type="ECO:0000256" key="1">
    <source>
        <dbReference type="SAM" id="SignalP"/>
    </source>
</evidence>
<accession>A0ABW3JYW6</accession>
<feature type="signal peptide" evidence="1">
    <location>
        <begin position="1"/>
        <end position="20"/>
    </location>
</feature>
<keyword evidence="3" id="KW-1185">Reference proteome</keyword>
<evidence type="ECO:0000313" key="2">
    <source>
        <dbReference type="EMBL" id="MFD0998131.1"/>
    </source>
</evidence>
<dbReference type="PROSITE" id="PS51257">
    <property type="entry name" value="PROKAR_LIPOPROTEIN"/>
    <property type="match status" value="1"/>
</dbReference>